<sequence>MCYFYLIVNHSENFVCTNTGANTQLIENTWGWIKRRIRCRGLNKNEDLSLIFAEFLFKSKYKDDVF</sequence>
<dbReference type="EMBL" id="KK365298">
    <property type="protein sequence ID" value="KCZ79320.1"/>
    <property type="molecule type" value="Genomic_DNA"/>
</dbReference>
<dbReference type="HOGENOM" id="CLU_044348_6_1_1"/>
<accession>A0A059EWM1</accession>
<organism evidence="1 2">
    <name type="scientific">Anncaliia algerae PRA339</name>
    <dbReference type="NCBI Taxonomy" id="1288291"/>
    <lineage>
        <taxon>Eukaryota</taxon>
        <taxon>Fungi</taxon>
        <taxon>Fungi incertae sedis</taxon>
        <taxon>Microsporidia</taxon>
        <taxon>Tubulinosematoidea</taxon>
        <taxon>Tubulinosematidae</taxon>
        <taxon>Anncaliia</taxon>
    </lineage>
</organism>
<dbReference type="VEuPathDB" id="MicrosporidiaDB:H312_03288"/>
<protein>
    <recommendedName>
        <fullName evidence="3">ISXO2-like transposase domain-containing protein</fullName>
    </recommendedName>
</protein>
<gene>
    <name evidence="1" type="ORF">H312_03288</name>
</gene>
<proteinExistence type="predicted"/>
<evidence type="ECO:0000313" key="1">
    <source>
        <dbReference type="EMBL" id="KCZ79320.1"/>
    </source>
</evidence>
<keyword evidence="2" id="KW-1185">Reference proteome</keyword>
<name>A0A059EWM1_9MICR</name>
<dbReference type="AlphaFoldDB" id="A0A059EWM1"/>
<evidence type="ECO:0000313" key="2">
    <source>
        <dbReference type="Proteomes" id="UP000030655"/>
    </source>
</evidence>
<reference evidence="2" key="1">
    <citation type="submission" date="2013-02" db="EMBL/GenBank/DDBJ databases">
        <authorList>
            <consortium name="The Broad Institute Genome Sequencing Platform"/>
            <person name="Cuomo C."/>
            <person name="Becnel J."/>
            <person name="Sanscrainte N."/>
            <person name="Walker B."/>
            <person name="Young S.K."/>
            <person name="Zeng Q."/>
            <person name="Gargeya S."/>
            <person name="Fitzgerald M."/>
            <person name="Haas B."/>
            <person name="Abouelleil A."/>
            <person name="Alvarado L."/>
            <person name="Arachchi H.M."/>
            <person name="Berlin A.M."/>
            <person name="Chapman S.B."/>
            <person name="Dewar J."/>
            <person name="Goldberg J."/>
            <person name="Griggs A."/>
            <person name="Gujja S."/>
            <person name="Hansen M."/>
            <person name="Howarth C."/>
            <person name="Imamovic A."/>
            <person name="Larimer J."/>
            <person name="McCowan C."/>
            <person name="Murphy C."/>
            <person name="Neiman D."/>
            <person name="Pearson M."/>
            <person name="Priest M."/>
            <person name="Roberts A."/>
            <person name="Saif S."/>
            <person name="Shea T."/>
            <person name="Sisk P."/>
            <person name="Sykes S."/>
            <person name="Wortman J."/>
            <person name="Nusbaum C."/>
            <person name="Birren B."/>
        </authorList>
    </citation>
    <scope>NUCLEOTIDE SEQUENCE [LARGE SCALE GENOMIC DNA]</scope>
    <source>
        <strain evidence="2">PRA339</strain>
    </source>
</reference>
<reference evidence="1 2" key="2">
    <citation type="submission" date="2014-03" db="EMBL/GenBank/DDBJ databases">
        <title>The Genome Sequence of Anncaliia algerae insect isolate PRA339.</title>
        <authorList>
            <consortium name="The Broad Institute Genome Sequencing Platform"/>
            <consortium name="The Broad Institute Genome Sequencing Center for Infectious Disease"/>
            <person name="Cuomo C."/>
            <person name="Becnel J."/>
            <person name="Sanscrainte N."/>
            <person name="Walker B."/>
            <person name="Young S.K."/>
            <person name="Zeng Q."/>
            <person name="Gargeya S."/>
            <person name="Fitzgerald M."/>
            <person name="Haas B."/>
            <person name="Abouelleil A."/>
            <person name="Alvarado L."/>
            <person name="Arachchi H.M."/>
            <person name="Berlin A.M."/>
            <person name="Chapman S.B."/>
            <person name="Dewar J."/>
            <person name="Goldberg J."/>
            <person name="Griggs A."/>
            <person name="Gujja S."/>
            <person name="Hansen M."/>
            <person name="Howarth C."/>
            <person name="Imamovic A."/>
            <person name="Larimer J."/>
            <person name="McCowan C."/>
            <person name="Murphy C."/>
            <person name="Neiman D."/>
            <person name="Pearson M."/>
            <person name="Priest M."/>
            <person name="Roberts A."/>
            <person name="Saif S."/>
            <person name="Shea T."/>
            <person name="Sisk P."/>
            <person name="Sykes S."/>
            <person name="Wortman J."/>
            <person name="Nusbaum C."/>
            <person name="Birren B."/>
        </authorList>
    </citation>
    <scope>NUCLEOTIDE SEQUENCE [LARGE SCALE GENOMIC DNA]</scope>
    <source>
        <strain evidence="1 2">PRA339</strain>
    </source>
</reference>
<evidence type="ECO:0008006" key="3">
    <source>
        <dbReference type="Google" id="ProtNLM"/>
    </source>
</evidence>
<dbReference type="Proteomes" id="UP000030655">
    <property type="component" value="Unassembled WGS sequence"/>
</dbReference>